<protein>
    <submittedName>
        <fullName evidence="2">Uncharacterized protein</fullName>
    </submittedName>
</protein>
<organism evidence="2 3">
    <name type="scientific">Haloarcula vallismortis tailed virus 1</name>
    <dbReference type="NCBI Taxonomy" id="1262528"/>
    <lineage>
        <taxon>Viruses</taxon>
        <taxon>Duplodnaviria</taxon>
        <taxon>Heunggongvirae</taxon>
        <taxon>Uroviricota</taxon>
        <taxon>Caudoviricetes</taxon>
        <taxon>Thumleimavirales</taxon>
        <taxon>Druskaviridae</taxon>
        <taxon>Tredecimvirus</taxon>
        <taxon>Tredecimvirus thailandense</taxon>
        <taxon>Tredecimvirus HVTV1</taxon>
    </lineage>
</organism>
<dbReference type="GeneID" id="14477308"/>
<reference evidence="2 3" key="1">
    <citation type="journal article" date="2013" name="J. Virol.">
        <title>Insights into head-tailed viruses infecting extremely halophilic archaea.</title>
        <authorList>
            <person name="Pietila M.K."/>
            <person name="Laurinmaki P."/>
            <person name="Russell D.A."/>
            <person name="Ko C.C."/>
            <person name="Jacobs-Sera D."/>
            <person name="Butcher S.J."/>
            <person name="Bamford D.H."/>
            <person name="Hendrix R.W."/>
        </authorList>
    </citation>
    <scope>NUCLEOTIDE SEQUENCE [LARGE SCALE GENOMIC DNA]</scope>
</reference>
<dbReference type="KEGG" id="vg:14477308"/>
<feature type="region of interest" description="Disordered" evidence="1">
    <location>
        <begin position="1"/>
        <end position="32"/>
    </location>
</feature>
<gene>
    <name evidence="2" type="primary">67</name>
    <name evidence="2" type="ORF">HVTV1_67</name>
</gene>
<name>L7THW8_9CAUD</name>
<dbReference type="Proteomes" id="UP000011137">
    <property type="component" value="Segment"/>
</dbReference>
<keyword evidence="3" id="KW-1185">Reference proteome</keyword>
<accession>L7THW8</accession>
<evidence type="ECO:0000313" key="3">
    <source>
        <dbReference type="Proteomes" id="UP000011137"/>
    </source>
</evidence>
<sequence>MTMMNVHDAAERAETRAQNAVERATRHGHGKRANVACAVARTYLEGVLNDDERVDEALGITLRRLERETVAKMR</sequence>
<evidence type="ECO:0000256" key="1">
    <source>
        <dbReference type="SAM" id="MobiDB-lite"/>
    </source>
</evidence>
<proteinExistence type="predicted"/>
<evidence type="ECO:0000313" key="2">
    <source>
        <dbReference type="EMBL" id="AGC34436.1"/>
    </source>
</evidence>
<dbReference type="RefSeq" id="YP_007378972.1">
    <property type="nucleotide sequence ID" value="NC_020158.1"/>
</dbReference>
<dbReference type="EMBL" id="KC117377">
    <property type="protein sequence ID" value="AGC34436.1"/>
    <property type="molecule type" value="Genomic_DNA"/>
</dbReference>